<evidence type="ECO:0000256" key="8">
    <source>
        <dbReference type="ARBA" id="ARBA00022723"/>
    </source>
</evidence>
<dbReference type="InterPro" id="IPR000056">
    <property type="entry name" value="Ribul_P_3_epim-like"/>
</dbReference>
<keyword evidence="16" id="KW-1185">Reference proteome</keyword>
<feature type="binding site" evidence="10 14">
    <location>
        <begin position="196"/>
        <end position="197"/>
    </location>
    <ligand>
        <name>substrate</name>
    </ligand>
</feature>
<dbReference type="Pfam" id="PF00834">
    <property type="entry name" value="Ribul_P_3_epim"/>
    <property type="match status" value="1"/>
</dbReference>
<feature type="binding site" evidence="10 13">
    <location>
        <position position="34"/>
    </location>
    <ligand>
        <name>a divalent metal cation</name>
        <dbReference type="ChEBI" id="CHEBI:60240"/>
    </ligand>
</feature>
<keyword evidence="8 10" id="KW-0479">Metal-binding</keyword>
<feature type="binding site" evidence="10 13">
    <location>
        <position position="65"/>
    </location>
    <ligand>
        <name>a divalent metal cation</name>
        <dbReference type="ChEBI" id="CHEBI:60240"/>
    </ligand>
</feature>
<feature type="active site" description="Proton acceptor" evidence="10 12">
    <location>
        <position position="34"/>
    </location>
</feature>
<comment type="similarity">
    <text evidence="6 10 11">Belongs to the ribulose-phosphate 3-epimerase family.</text>
</comment>
<comment type="function">
    <text evidence="10">Catalyzes the reversible epimerization of D-ribulose 5-phosphate to D-xylulose 5-phosphate.</text>
</comment>
<dbReference type="FunFam" id="3.20.20.70:FF:000004">
    <property type="entry name" value="Ribulose-phosphate 3-epimerase"/>
    <property type="match status" value="1"/>
</dbReference>
<comment type="cofactor">
    <cofactor evidence="4">
        <name>Zn(2+)</name>
        <dbReference type="ChEBI" id="CHEBI:29105"/>
    </cofactor>
</comment>
<proteinExistence type="inferred from homology"/>
<dbReference type="PROSITE" id="PS01086">
    <property type="entry name" value="RIBUL_P_3_EPIMER_2"/>
    <property type="match status" value="1"/>
</dbReference>
<dbReference type="GO" id="GO:0046872">
    <property type="term" value="F:metal ion binding"/>
    <property type="evidence" value="ECO:0007669"/>
    <property type="project" value="UniProtKB-UniRule"/>
</dbReference>
<evidence type="ECO:0000256" key="11">
    <source>
        <dbReference type="PIRNR" id="PIRNR001461"/>
    </source>
</evidence>
<dbReference type="PROSITE" id="PS01085">
    <property type="entry name" value="RIBUL_P_3_EPIMER_1"/>
    <property type="match status" value="1"/>
</dbReference>
<feature type="binding site" evidence="10">
    <location>
        <begin position="174"/>
        <end position="176"/>
    </location>
    <ligand>
        <name>substrate</name>
    </ligand>
</feature>
<evidence type="ECO:0000256" key="7">
    <source>
        <dbReference type="ARBA" id="ARBA00013188"/>
    </source>
</evidence>
<reference evidence="15 16" key="1">
    <citation type="submission" date="2019-01" db="EMBL/GenBank/DDBJ databases">
        <title>Draft genome sequences of the type strains of six Macrococcus species.</title>
        <authorList>
            <person name="Mazhar S."/>
            <person name="Altermann E."/>
            <person name="Hill C."/>
            <person name="Mcauliffe O."/>
        </authorList>
    </citation>
    <scope>NUCLEOTIDE SEQUENCE [LARGE SCALE GENOMIC DNA]</scope>
    <source>
        <strain evidence="15 16">CCM4809</strain>
    </source>
</reference>
<dbReference type="OrthoDB" id="1645589at2"/>
<dbReference type="AlphaFoldDB" id="A0A4R6BN11"/>
<dbReference type="HAMAP" id="MF_02227">
    <property type="entry name" value="RPE"/>
    <property type="match status" value="1"/>
</dbReference>
<dbReference type="GO" id="GO:0004750">
    <property type="term" value="F:D-ribulose-phosphate 3-epimerase activity"/>
    <property type="evidence" value="ECO:0007669"/>
    <property type="project" value="UniProtKB-UniRule"/>
</dbReference>
<feature type="binding site" evidence="10 14">
    <location>
        <begin position="141"/>
        <end position="144"/>
    </location>
    <ligand>
        <name>substrate</name>
    </ligand>
</feature>
<evidence type="ECO:0000256" key="14">
    <source>
        <dbReference type="PIRSR" id="PIRSR001461-3"/>
    </source>
</evidence>
<accession>A0A4R6BN11</accession>
<dbReference type="RefSeq" id="WP_133429317.1">
    <property type="nucleotide sequence ID" value="NZ_BMCC01000001.1"/>
</dbReference>
<protein>
    <recommendedName>
        <fullName evidence="7 10">Ribulose-phosphate 3-epimerase</fullName>
        <ecNumber evidence="7 10">5.1.3.1</ecNumber>
    </recommendedName>
</protein>
<dbReference type="SUPFAM" id="SSF51366">
    <property type="entry name" value="Ribulose-phoshate binding barrel"/>
    <property type="match status" value="1"/>
</dbReference>
<gene>
    <name evidence="10" type="primary">rpe</name>
    <name evidence="15" type="ORF">ERX37_03860</name>
</gene>
<keyword evidence="13" id="KW-0862">Zinc</keyword>
<comment type="cofactor">
    <cofactor evidence="2">
        <name>Mn(2+)</name>
        <dbReference type="ChEBI" id="CHEBI:29035"/>
    </cofactor>
</comment>
<feature type="binding site" evidence="10 13">
    <location>
        <position position="32"/>
    </location>
    <ligand>
        <name>a divalent metal cation</name>
        <dbReference type="ChEBI" id="CHEBI:60240"/>
    </ligand>
</feature>
<dbReference type="GO" id="GO:0005737">
    <property type="term" value="C:cytoplasm"/>
    <property type="evidence" value="ECO:0007669"/>
    <property type="project" value="UniProtKB-ARBA"/>
</dbReference>
<dbReference type="PANTHER" id="PTHR11749">
    <property type="entry name" value="RIBULOSE-5-PHOSPHATE-3-EPIMERASE"/>
    <property type="match status" value="1"/>
</dbReference>
<evidence type="ECO:0000256" key="6">
    <source>
        <dbReference type="ARBA" id="ARBA00009541"/>
    </source>
</evidence>
<dbReference type="PIRSF" id="PIRSF001461">
    <property type="entry name" value="RPE"/>
    <property type="match status" value="1"/>
</dbReference>
<evidence type="ECO:0000256" key="2">
    <source>
        <dbReference type="ARBA" id="ARBA00001936"/>
    </source>
</evidence>
<dbReference type="InterPro" id="IPR013785">
    <property type="entry name" value="Aldolase_TIM"/>
</dbReference>
<feature type="binding site" evidence="10 14">
    <location>
        <position position="7"/>
    </location>
    <ligand>
        <name>substrate</name>
    </ligand>
</feature>
<evidence type="ECO:0000256" key="13">
    <source>
        <dbReference type="PIRSR" id="PIRSR001461-2"/>
    </source>
</evidence>
<evidence type="ECO:0000256" key="1">
    <source>
        <dbReference type="ARBA" id="ARBA00001782"/>
    </source>
</evidence>
<feature type="binding site" evidence="14">
    <location>
        <position position="176"/>
    </location>
    <ligand>
        <name>substrate</name>
    </ligand>
</feature>
<comment type="cofactor">
    <cofactor evidence="3">
        <name>Co(2+)</name>
        <dbReference type="ChEBI" id="CHEBI:48828"/>
    </cofactor>
</comment>
<dbReference type="EC" id="5.1.3.1" evidence="7 10"/>
<dbReference type="EMBL" id="SCWE01000001">
    <property type="protein sequence ID" value="TDM03230.1"/>
    <property type="molecule type" value="Genomic_DNA"/>
</dbReference>
<dbReference type="Proteomes" id="UP000295328">
    <property type="component" value="Unassembled WGS sequence"/>
</dbReference>
<comment type="cofactor">
    <cofactor evidence="5">
        <name>Fe(2+)</name>
        <dbReference type="ChEBI" id="CHEBI:29033"/>
    </cofactor>
</comment>
<dbReference type="NCBIfam" id="NF004076">
    <property type="entry name" value="PRK05581.1-4"/>
    <property type="match status" value="1"/>
</dbReference>
<keyword evidence="13" id="KW-0464">Manganese</keyword>
<dbReference type="Gene3D" id="3.20.20.70">
    <property type="entry name" value="Aldolase class I"/>
    <property type="match status" value="1"/>
</dbReference>
<dbReference type="InterPro" id="IPR026019">
    <property type="entry name" value="Ribul_P_3_epim"/>
</dbReference>
<organism evidence="15 16">
    <name type="scientific">Macrococcus hajekii</name>
    <dbReference type="NCBI Taxonomy" id="198482"/>
    <lineage>
        <taxon>Bacteria</taxon>
        <taxon>Bacillati</taxon>
        <taxon>Bacillota</taxon>
        <taxon>Bacilli</taxon>
        <taxon>Bacillales</taxon>
        <taxon>Staphylococcaceae</taxon>
        <taxon>Macrococcus</taxon>
    </lineage>
</organism>
<comment type="caution">
    <text evidence="15">The sequence shown here is derived from an EMBL/GenBank/DDBJ whole genome shotgun (WGS) entry which is preliminary data.</text>
</comment>
<evidence type="ECO:0000256" key="5">
    <source>
        <dbReference type="ARBA" id="ARBA00001954"/>
    </source>
</evidence>
<evidence type="ECO:0000256" key="12">
    <source>
        <dbReference type="PIRSR" id="PIRSR001461-1"/>
    </source>
</evidence>
<evidence type="ECO:0000313" key="16">
    <source>
        <dbReference type="Proteomes" id="UP000295328"/>
    </source>
</evidence>
<keyword evidence="9 10" id="KW-0413">Isomerase</keyword>
<dbReference type="GO" id="GO:0019323">
    <property type="term" value="P:pentose catabolic process"/>
    <property type="evidence" value="ECO:0007669"/>
    <property type="project" value="UniProtKB-UniRule"/>
</dbReference>
<evidence type="ECO:0000256" key="10">
    <source>
        <dbReference type="HAMAP-Rule" id="MF_02227"/>
    </source>
</evidence>
<evidence type="ECO:0000256" key="4">
    <source>
        <dbReference type="ARBA" id="ARBA00001947"/>
    </source>
</evidence>
<dbReference type="NCBIfam" id="TIGR01163">
    <property type="entry name" value="rpe"/>
    <property type="match status" value="1"/>
</dbReference>
<comment type="catalytic activity">
    <reaction evidence="1 10 11">
        <text>D-ribulose 5-phosphate = D-xylulose 5-phosphate</text>
        <dbReference type="Rhea" id="RHEA:13677"/>
        <dbReference type="ChEBI" id="CHEBI:57737"/>
        <dbReference type="ChEBI" id="CHEBI:58121"/>
        <dbReference type="EC" id="5.1.3.1"/>
    </reaction>
</comment>
<dbReference type="InterPro" id="IPR011060">
    <property type="entry name" value="RibuloseP-bd_barrel"/>
</dbReference>
<name>A0A4R6BN11_9STAP</name>
<sequence>MMKVAPSLLSCDFTELKEEVKKLEVAGVDYIHYDVMDGRFVPNISFGLPILEQLRRITDLTIDTHLMIDEPEKYVEDFAAAGSDIITIHVESTRHLHRVIQQIKQAGKKAGVTLNPGTHIEQVLPVLSEVDLVLVMTVNPGFGGQSFITEMVDKVRYLNDFRLQHQLKFEIEVDGGINAETAAICREAGADVLVAGSFFFKHDDFNEPTTRLRGE</sequence>
<feature type="active site" description="Proton donor" evidence="10 12">
    <location>
        <position position="174"/>
    </location>
</feature>
<comment type="cofactor">
    <cofactor evidence="10 13">
        <name>a divalent metal cation</name>
        <dbReference type="ChEBI" id="CHEBI:60240"/>
    </cofactor>
    <text evidence="10 13">Binds 1 divalent metal cation per subunit.</text>
</comment>
<comment type="pathway">
    <text evidence="10">Carbohydrate degradation.</text>
</comment>
<feature type="binding site" evidence="10 14">
    <location>
        <position position="65"/>
    </location>
    <ligand>
        <name>substrate</name>
    </ligand>
</feature>
<evidence type="ECO:0000313" key="15">
    <source>
        <dbReference type="EMBL" id="TDM03230.1"/>
    </source>
</evidence>
<keyword evidence="13" id="KW-0170">Cobalt</keyword>
<dbReference type="CDD" id="cd00429">
    <property type="entry name" value="RPE"/>
    <property type="match status" value="1"/>
</dbReference>
<evidence type="ECO:0000256" key="3">
    <source>
        <dbReference type="ARBA" id="ARBA00001941"/>
    </source>
</evidence>
<evidence type="ECO:0000256" key="9">
    <source>
        <dbReference type="ARBA" id="ARBA00023235"/>
    </source>
</evidence>
<keyword evidence="10 11" id="KW-0119">Carbohydrate metabolism</keyword>
<dbReference type="GO" id="GO:0006098">
    <property type="term" value="P:pentose-phosphate shunt"/>
    <property type="evidence" value="ECO:0007669"/>
    <property type="project" value="UniProtKB-UniRule"/>
</dbReference>
<feature type="binding site" evidence="10 13">
    <location>
        <position position="174"/>
    </location>
    <ligand>
        <name>a divalent metal cation</name>
        <dbReference type="ChEBI" id="CHEBI:60240"/>
    </ligand>
</feature>